<reference evidence="4 5" key="1">
    <citation type="submission" date="2022-10" db="EMBL/GenBank/DDBJ databases">
        <title>Paucibacter sp. hw1 Genome sequencing.</title>
        <authorList>
            <person name="Park S."/>
        </authorList>
    </citation>
    <scope>NUCLEOTIDE SEQUENCE [LARGE SCALE GENOMIC DNA]</scope>
    <source>
        <strain evidence="5">hw1</strain>
    </source>
</reference>
<dbReference type="InterPro" id="IPR016181">
    <property type="entry name" value="Acyl_CoA_acyltransferase"/>
</dbReference>
<name>A0ABT5KHS8_9BURK</name>
<dbReference type="PANTHER" id="PTHR43877">
    <property type="entry name" value="AMINOALKYLPHOSPHONATE N-ACETYLTRANSFERASE-RELATED-RELATED"/>
    <property type="match status" value="1"/>
</dbReference>
<dbReference type="Gene3D" id="3.40.630.30">
    <property type="match status" value="1"/>
</dbReference>
<evidence type="ECO:0000256" key="2">
    <source>
        <dbReference type="ARBA" id="ARBA00023315"/>
    </source>
</evidence>
<evidence type="ECO:0000313" key="4">
    <source>
        <dbReference type="EMBL" id="MDC8772515.1"/>
    </source>
</evidence>
<dbReference type="Proteomes" id="UP001221189">
    <property type="component" value="Unassembled WGS sequence"/>
</dbReference>
<organism evidence="4 5">
    <name type="scientific">Roseateles albus</name>
    <dbReference type="NCBI Taxonomy" id="2987525"/>
    <lineage>
        <taxon>Bacteria</taxon>
        <taxon>Pseudomonadati</taxon>
        <taxon>Pseudomonadota</taxon>
        <taxon>Betaproteobacteria</taxon>
        <taxon>Burkholderiales</taxon>
        <taxon>Sphaerotilaceae</taxon>
        <taxon>Roseateles</taxon>
    </lineage>
</organism>
<dbReference type="CDD" id="cd04301">
    <property type="entry name" value="NAT_SF"/>
    <property type="match status" value="1"/>
</dbReference>
<evidence type="ECO:0000256" key="1">
    <source>
        <dbReference type="ARBA" id="ARBA00022679"/>
    </source>
</evidence>
<keyword evidence="5" id="KW-1185">Reference proteome</keyword>
<protein>
    <submittedName>
        <fullName evidence="4">GNAT family N-acetyltransferase</fullName>
    </submittedName>
</protein>
<proteinExistence type="predicted"/>
<dbReference type="PANTHER" id="PTHR43877:SF1">
    <property type="entry name" value="ACETYLTRANSFERASE"/>
    <property type="match status" value="1"/>
</dbReference>
<comment type="caution">
    <text evidence="4">The sequence shown here is derived from an EMBL/GenBank/DDBJ whole genome shotgun (WGS) entry which is preliminary data.</text>
</comment>
<dbReference type="PROSITE" id="PS51186">
    <property type="entry name" value="GNAT"/>
    <property type="match status" value="1"/>
</dbReference>
<evidence type="ECO:0000259" key="3">
    <source>
        <dbReference type="PROSITE" id="PS51186"/>
    </source>
</evidence>
<keyword evidence="1" id="KW-0808">Transferase</keyword>
<dbReference type="InterPro" id="IPR050832">
    <property type="entry name" value="Bact_Acetyltransf"/>
</dbReference>
<evidence type="ECO:0000313" key="5">
    <source>
        <dbReference type="Proteomes" id="UP001221189"/>
    </source>
</evidence>
<feature type="domain" description="N-acetyltransferase" evidence="3">
    <location>
        <begin position="1"/>
        <end position="131"/>
    </location>
</feature>
<dbReference type="InterPro" id="IPR000182">
    <property type="entry name" value="GNAT_dom"/>
</dbReference>
<accession>A0ABT5KHS8</accession>
<sequence length="131" mass="14085">MNFRYGQGTATGIEAGEALRALTDRQDVHMLVCELGQTLIATCMLAIIPNLACGAKPFGIIEHVVTLAAHRGRGYGRLVLEHALDLAWSAHCCKVHLLSGTQRTEAHRLYESVGFVGNVESGFVVKPKGTA</sequence>
<gene>
    <name evidence="4" type="ORF">PRZ03_13110</name>
</gene>
<dbReference type="SUPFAM" id="SSF55729">
    <property type="entry name" value="Acyl-CoA N-acyltransferases (Nat)"/>
    <property type="match status" value="1"/>
</dbReference>
<keyword evidence="2" id="KW-0012">Acyltransferase</keyword>
<dbReference type="Pfam" id="PF00583">
    <property type="entry name" value="Acetyltransf_1"/>
    <property type="match status" value="1"/>
</dbReference>
<dbReference type="EMBL" id="JAQQXT010000007">
    <property type="protein sequence ID" value="MDC8772515.1"/>
    <property type="molecule type" value="Genomic_DNA"/>
</dbReference>